<dbReference type="SMART" id="SM00421">
    <property type="entry name" value="HTH_LUXR"/>
    <property type="match status" value="1"/>
</dbReference>
<dbReference type="InterPro" id="IPR039420">
    <property type="entry name" value="WalR-like"/>
</dbReference>
<organism evidence="11 12">
    <name type="scientific">Thermaerobacter composti</name>
    <dbReference type="NCBI Taxonomy" id="554949"/>
    <lineage>
        <taxon>Bacteria</taxon>
        <taxon>Bacillati</taxon>
        <taxon>Bacillota</taxon>
        <taxon>Clostridia</taxon>
        <taxon>Eubacteriales</taxon>
        <taxon>Clostridiales Family XVII. Incertae Sedis</taxon>
        <taxon>Thermaerobacter</taxon>
    </lineage>
</organism>
<feature type="region of interest" description="Disordered" evidence="8">
    <location>
        <begin position="138"/>
        <end position="216"/>
    </location>
</feature>
<dbReference type="PANTHER" id="PTHR43214">
    <property type="entry name" value="TWO-COMPONENT RESPONSE REGULATOR"/>
    <property type="match status" value="1"/>
</dbReference>
<dbReference type="SUPFAM" id="SSF52172">
    <property type="entry name" value="CheY-like"/>
    <property type="match status" value="1"/>
</dbReference>
<dbReference type="EMBL" id="CP132508">
    <property type="protein sequence ID" value="WPD18869.1"/>
    <property type="molecule type" value="Genomic_DNA"/>
</dbReference>
<evidence type="ECO:0000313" key="12">
    <source>
        <dbReference type="Proteomes" id="UP001304683"/>
    </source>
</evidence>
<evidence type="ECO:0000256" key="5">
    <source>
        <dbReference type="ARBA" id="ARBA00023163"/>
    </source>
</evidence>
<dbReference type="PRINTS" id="PR00038">
    <property type="entry name" value="HTHLUXR"/>
</dbReference>
<reference evidence="11 12" key="1">
    <citation type="submission" date="2023-08" db="EMBL/GenBank/DDBJ databases">
        <title>Genome sequence of Thermaerobacter compostii strain Ins1, a spore-forming filamentous bacterium isolated from a deep geothermal reservoir.</title>
        <authorList>
            <person name="Bregnard D."/>
            <person name="Gonzalez D."/>
            <person name="Junier P."/>
        </authorList>
    </citation>
    <scope>NUCLEOTIDE SEQUENCE [LARGE SCALE GENOMIC DNA]</scope>
    <source>
        <strain evidence="11 12">Ins1</strain>
    </source>
</reference>
<dbReference type="InterPro" id="IPR036388">
    <property type="entry name" value="WH-like_DNA-bd_sf"/>
</dbReference>
<evidence type="ECO:0000256" key="3">
    <source>
        <dbReference type="ARBA" id="ARBA00023015"/>
    </source>
</evidence>
<dbReference type="PROSITE" id="PS50110">
    <property type="entry name" value="RESPONSE_REGULATORY"/>
    <property type="match status" value="1"/>
</dbReference>
<dbReference type="PANTHER" id="PTHR43214:SF24">
    <property type="entry name" value="TRANSCRIPTIONAL REGULATORY PROTEIN NARL-RELATED"/>
    <property type="match status" value="1"/>
</dbReference>
<evidence type="ECO:0000256" key="2">
    <source>
        <dbReference type="ARBA" id="ARBA00022553"/>
    </source>
</evidence>
<protein>
    <recommendedName>
        <fullName evidence="1">Stage 0 sporulation protein A homolog</fullName>
    </recommendedName>
</protein>
<sequence length="298" mass="30512">MIKVLLAEDQALVREGLRLLLELQGDLAVTAVADGAEAVERARHEAFDVALLDVRMPRVDGVTCLRRLRALQPDLPVLMLTTFDDDRLVQECLAAGATAYLLKDMAAEDLANAVRLVVLGGQLIPGDLARRLVARADAGAGTGPGRPAEEGRCQGPGPREGGRPLEAAPAGGETVPADRCRGRGVAPSPAAPGNGSAAATGGSSRGGTPPAAGAQALGAAGAPASGILGRLTARQREILALLAQGLTNREIAARLHLSEGTVKNVVSEIYARLEVRDRVEAVLRARGWLGGPPGAGGG</sequence>
<keyword evidence="5" id="KW-0804">Transcription</keyword>
<dbReference type="Pfam" id="PF00072">
    <property type="entry name" value="Response_reg"/>
    <property type="match status" value="1"/>
</dbReference>
<feature type="compositionally biased region" description="Low complexity" evidence="8">
    <location>
        <begin position="186"/>
        <end position="216"/>
    </location>
</feature>
<evidence type="ECO:0000256" key="4">
    <source>
        <dbReference type="ARBA" id="ARBA00023125"/>
    </source>
</evidence>
<dbReference type="SUPFAM" id="SSF46894">
    <property type="entry name" value="C-terminal effector domain of the bipartite response regulators"/>
    <property type="match status" value="1"/>
</dbReference>
<dbReference type="Pfam" id="PF00196">
    <property type="entry name" value="GerE"/>
    <property type="match status" value="1"/>
</dbReference>
<dbReference type="InterPro" id="IPR011006">
    <property type="entry name" value="CheY-like_superfamily"/>
</dbReference>
<keyword evidence="12" id="KW-1185">Reference proteome</keyword>
<name>A0ABZ0QN10_9FIRM</name>
<dbReference type="InterPro" id="IPR001789">
    <property type="entry name" value="Sig_transdc_resp-reg_receiver"/>
</dbReference>
<keyword evidence="2 7" id="KW-0597">Phosphoprotein</keyword>
<dbReference type="SMART" id="SM00448">
    <property type="entry name" value="REC"/>
    <property type="match status" value="1"/>
</dbReference>
<dbReference type="RefSeq" id="WP_318750623.1">
    <property type="nucleotide sequence ID" value="NZ_CP132508.1"/>
</dbReference>
<dbReference type="CDD" id="cd17535">
    <property type="entry name" value="REC_NarL-like"/>
    <property type="match status" value="1"/>
</dbReference>
<feature type="domain" description="Response regulatory" evidence="10">
    <location>
        <begin position="3"/>
        <end position="118"/>
    </location>
</feature>
<evidence type="ECO:0000256" key="1">
    <source>
        <dbReference type="ARBA" id="ARBA00018672"/>
    </source>
</evidence>
<dbReference type="CDD" id="cd06170">
    <property type="entry name" value="LuxR_C_like"/>
    <property type="match status" value="1"/>
</dbReference>
<dbReference type="Proteomes" id="UP001304683">
    <property type="component" value="Chromosome"/>
</dbReference>
<dbReference type="InterPro" id="IPR000792">
    <property type="entry name" value="Tscrpt_reg_LuxR_C"/>
</dbReference>
<dbReference type="InterPro" id="IPR058245">
    <property type="entry name" value="NreC/VraR/RcsB-like_REC"/>
</dbReference>
<dbReference type="Gene3D" id="3.40.50.2300">
    <property type="match status" value="1"/>
</dbReference>
<accession>A0ABZ0QN10</accession>
<evidence type="ECO:0000259" key="9">
    <source>
        <dbReference type="PROSITE" id="PS50043"/>
    </source>
</evidence>
<evidence type="ECO:0000259" key="10">
    <source>
        <dbReference type="PROSITE" id="PS50110"/>
    </source>
</evidence>
<dbReference type="Gene3D" id="1.10.10.10">
    <property type="entry name" value="Winged helix-like DNA-binding domain superfamily/Winged helix DNA-binding domain"/>
    <property type="match status" value="1"/>
</dbReference>
<evidence type="ECO:0000256" key="6">
    <source>
        <dbReference type="ARBA" id="ARBA00024867"/>
    </source>
</evidence>
<evidence type="ECO:0000256" key="7">
    <source>
        <dbReference type="PROSITE-ProRule" id="PRU00169"/>
    </source>
</evidence>
<dbReference type="InterPro" id="IPR016032">
    <property type="entry name" value="Sig_transdc_resp-reg_C-effctor"/>
</dbReference>
<gene>
    <name evidence="11" type="ORF">Q5761_10985</name>
</gene>
<feature type="modified residue" description="4-aspartylphosphate" evidence="7">
    <location>
        <position position="53"/>
    </location>
</feature>
<dbReference type="PROSITE" id="PS50043">
    <property type="entry name" value="HTH_LUXR_2"/>
    <property type="match status" value="1"/>
</dbReference>
<evidence type="ECO:0000256" key="8">
    <source>
        <dbReference type="SAM" id="MobiDB-lite"/>
    </source>
</evidence>
<keyword evidence="3" id="KW-0805">Transcription regulation</keyword>
<evidence type="ECO:0000313" key="11">
    <source>
        <dbReference type="EMBL" id="WPD18869.1"/>
    </source>
</evidence>
<keyword evidence="4" id="KW-0238">DNA-binding</keyword>
<comment type="function">
    <text evidence="6">May play the central regulatory role in sporulation. It may be an element of the effector pathway responsible for the activation of sporulation genes in response to nutritional stress. Spo0A may act in concert with spo0H (a sigma factor) to control the expression of some genes that are critical to the sporulation process.</text>
</comment>
<proteinExistence type="predicted"/>
<feature type="domain" description="HTH luxR-type" evidence="9">
    <location>
        <begin position="224"/>
        <end position="289"/>
    </location>
</feature>